<feature type="region of interest" description="Disordered" evidence="2">
    <location>
        <begin position="1"/>
        <end position="66"/>
    </location>
</feature>
<evidence type="ECO:0000256" key="2">
    <source>
        <dbReference type="SAM" id="MobiDB-lite"/>
    </source>
</evidence>
<feature type="compositionally biased region" description="Basic and acidic residues" evidence="2">
    <location>
        <begin position="47"/>
        <end position="66"/>
    </location>
</feature>
<feature type="compositionally biased region" description="Low complexity" evidence="2">
    <location>
        <begin position="408"/>
        <end position="423"/>
    </location>
</feature>
<proteinExistence type="predicted"/>
<dbReference type="AlphaFoldDB" id="A0A8J2SFA5"/>
<keyword evidence="1" id="KW-0175">Coiled coil</keyword>
<sequence length="493" mass="55760">MRAAPAYSKPTAAAQRKRGPRPRPRPRSGRPLEAADAPVINGLFAHGRGDSRQATPPEKENRRGDDVFMAQAELRALEALNAKLQEDLIKLEELNQTLEIEKSEAVSQQQATEKKVRRLELELRDGRRDFEKAEHDAEEREREARRCRDSEKVAVNEAEELRREVADLTERNQRSEEVIEQLRVAENNARVQAENENKRADHAERQLVEIHEAFEGEKLRLRDENNQLAEDVATEREWREAAQAELDDLKAQQPLDQEDDEEDFAPDFVPPSVVQRAEPPKQAPRVVGGFGYKKTAVKRPGNKPDGAPSDQVTPQAVTASDWKRRWREEKRRADVLHSQLAKVREQCNDAEKARDELQGSLERAKSAVRFERHRAQRAKGSVLPKRAAKVVSRASPEPPRSVKKASAKKAPATKKVAAVRPATPGSWESEESEDDAPVFLRDDSDDDSDDGVPMFLREDDAIDSAVRRNYDYVPELGNRKVPPKGKFLPLGDD</sequence>
<feature type="region of interest" description="Disordered" evidence="2">
    <location>
        <begin position="231"/>
        <end position="324"/>
    </location>
</feature>
<feature type="region of interest" description="Disordered" evidence="2">
    <location>
        <begin position="368"/>
        <end position="455"/>
    </location>
</feature>
<feature type="coiled-coil region" evidence="1">
    <location>
        <begin position="333"/>
        <end position="367"/>
    </location>
</feature>
<feature type="compositionally biased region" description="Low complexity" evidence="2">
    <location>
        <begin position="1"/>
        <end position="14"/>
    </location>
</feature>
<feature type="compositionally biased region" description="Basic and acidic residues" evidence="2">
    <location>
        <begin position="233"/>
        <end position="250"/>
    </location>
</feature>
<reference evidence="3" key="1">
    <citation type="submission" date="2021-11" db="EMBL/GenBank/DDBJ databases">
        <authorList>
            <consortium name="Genoscope - CEA"/>
            <person name="William W."/>
        </authorList>
    </citation>
    <scope>NUCLEOTIDE SEQUENCE</scope>
</reference>
<feature type="compositionally biased region" description="Basic residues" evidence="2">
    <location>
        <begin position="15"/>
        <end position="28"/>
    </location>
</feature>
<keyword evidence="4" id="KW-1185">Reference proteome</keyword>
<dbReference type="EMBL" id="CAKKNE010000003">
    <property type="protein sequence ID" value="CAH0370813.1"/>
    <property type="molecule type" value="Genomic_DNA"/>
</dbReference>
<gene>
    <name evidence="3" type="ORF">PECAL_3P07220</name>
</gene>
<accession>A0A8J2SFA5</accession>
<organism evidence="3 4">
    <name type="scientific">Pelagomonas calceolata</name>
    <dbReference type="NCBI Taxonomy" id="35677"/>
    <lineage>
        <taxon>Eukaryota</taxon>
        <taxon>Sar</taxon>
        <taxon>Stramenopiles</taxon>
        <taxon>Ochrophyta</taxon>
        <taxon>Pelagophyceae</taxon>
        <taxon>Pelagomonadales</taxon>
        <taxon>Pelagomonadaceae</taxon>
        <taxon>Pelagomonas</taxon>
    </lineage>
</organism>
<evidence type="ECO:0000313" key="4">
    <source>
        <dbReference type="Proteomes" id="UP000789595"/>
    </source>
</evidence>
<name>A0A8J2SFA5_9STRA</name>
<feature type="coiled-coil region" evidence="1">
    <location>
        <begin position="67"/>
        <end position="231"/>
    </location>
</feature>
<comment type="caution">
    <text evidence="3">The sequence shown here is derived from an EMBL/GenBank/DDBJ whole genome shotgun (WGS) entry which is preliminary data.</text>
</comment>
<evidence type="ECO:0000313" key="3">
    <source>
        <dbReference type="EMBL" id="CAH0370813.1"/>
    </source>
</evidence>
<protein>
    <submittedName>
        <fullName evidence="3">Uncharacterized protein</fullName>
    </submittedName>
</protein>
<feature type="compositionally biased region" description="Acidic residues" evidence="2">
    <location>
        <begin position="256"/>
        <end position="265"/>
    </location>
</feature>
<dbReference type="Proteomes" id="UP000789595">
    <property type="component" value="Unassembled WGS sequence"/>
</dbReference>
<evidence type="ECO:0000256" key="1">
    <source>
        <dbReference type="SAM" id="Coils"/>
    </source>
</evidence>